<dbReference type="Proteomes" id="UP000244803">
    <property type="component" value="Chromosome 2"/>
</dbReference>
<organism evidence="1 2">
    <name type="scientific">Theileria orientalis</name>
    <dbReference type="NCBI Taxonomy" id="68886"/>
    <lineage>
        <taxon>Eukaryota</taxon>
        <taxon>Sar</taxon>
        <taxon>Alveolata</taxon>
        <taxon>Apicomplexa</taxon>
        <taxon>Aconoidasida</taxon>
        <taxon>Piroplasmida</taxon>
        <taxon>Theileriidae</taxon>
        <taxon>Theileria</taxon>
    </lineage>
</organism>
<accession>A0A976QS34</accession>
<evidence type="ECO:0000313" key="2">
    <source>
        <dbReference type="Proteomes" id="UP000244803"/>
    </source>
</evidence>
<proteinExistence type="predicted"/>
<dbReference type="EMBL" id="CP056068">
    <property type="protein sequence ID" value="UKJ90075.1"/>
    <property type="molecule type" value="Genomic_DNA"/>
</dbReference>
<name>A0A976QS34_THEOR</name>
<protein>
    <submittedName>
        <fullName evidence="1">Uncharacterized protein</fullName>
    </submittedName>
</protein>
<dbReference type="AlphaFoldDB" id="A0A976QS34"/>
<gene>
    <name evidence="1" type="ORF">MACJ_001003</name>
</gene>
<evidence type="ECO:0000313" key="1">
    <source>
        <dbReference type="EMBL" id="UKJ90075.1"/>
    </source>
</evidence>
<reference evidence="1" key="1">
    <citation type="submission" date="2022-07" db="EMBL/GenBank/DDBJ databases">
        <title>Evaluation of T. orientalis genome assembly methods using nanopore sequencing and analysis of variation between genomes.</title>
        <authorList>
            <person name="Yam J."/>
            <person name="Micallef M.L."/>
            <person name="Liu M."/>
            <person name="Djordjevic S.P."/>
            <person name="Bogema D.R."/>
            <person name="Jenkins C."/>
        </authorList>
    </citation>
    <scope>NUCLEOTIDE SEQUENCE</scope>
    <source>
        <strain evidence="1">Fish Creek</strain>
    </source>
</reference>
<sequence length="384" mass="43744">MSSDVYLASTLASLKFISSSQLARRSTNSTVLAKYTNEFREKLLERLNSSQFSDIFLKNAAECLYDLKACDKKTSYHLSRSFETRAGIITNQLKGGVLWAYYRDPLLNRPRKRVINASCRVAIKQATKEFLNLKENVTNITRFEGILRNLKVVGDCYRLPVSAKARLEQSILESSEVLKLSFECVPLLSMMCNALCSLLIDNEKIGAMMVEILIENMQKEMMPLDEISAIAKILYKWKVERGSENVQCIELLKDKMEGGKYDLIKSTSNTVKLFTAIVRLPKSRICSELGEVMLRRSANRIEEFCSNQDLMLLFNSIAEFKKSYPDVNVGSMDKIISNVETFLLFGNTDVKREDVNMIKESCKVLKDHVNLNKLLEITTNILEN</sequence>
<dbReference type="OrthoDB" id="366381at2759"/>